<keyword evidence="11" id="KW-1185">Reference proteome</keyword>
<comment type="subcellular location">
    <subcellularLocation>
        <location evidence="1">Golgi apparatus membrane</location>
        <topology evidence="1">Multi-pass membrane protein</topology>
    </subcellularLocation>
</comment>
<evidence type="ECO:0000256" key="2">
    <source>
        <dbReference type="ARBA" id="ARBA00008160"/>
    </source>
</evidence>
<keyword evidence="8 9" id="KW-0472">Membrane</keyword>
<evidence type="ECO:0000256" key="3">
    <source>
        <dbReference type="ARBA" id="ARBA00022448"/>
    </source>
</evidence>
<dbReference type="Proteomes" id="UP000813824">
    <property type="component" value="Unassembled WGS sequence"/>
</dbReference>
<keyword evidence="7" id="KW-0333">Golgi apparatus</keyword>
<dbReference type="OrthoDB" id="542931at2759"/>
<dbReference type="AlphaFoldDB" id="A0A8K0UJ50"/>
<keyword evidence="3" id="KW-0813">Transport</keyword>
<dbReference type="InterPro" id="IPR019185">
    <property type="entry name" value="Integral_membrane_SYS1-rel"/>
</dbReference>
<organism evidence="10 11">
    <name type="scientific">Cristinia sonorae</name>
    <dbReference type="NCBI Taxonomy" id="1940300"/>
    <lineage>
        <taxon>Eukaryota</taxon>
        <taxon>Fungi</taxon>
        <taxon>Dikarya</taxon>
        <taxon>Basidiomycota</taxon>
        <taxon>Agaricomycotina</taxon>
        <taxon>Agaricomycetes</taxon>
        <taxon>Agaricomycetidae</taxon>
        <taxon>Agaricales</taxon>
        <taxon>Pleurotineae</taxon>
        <taxon>Stephanosporaceae</taxon>
        <taxon>Cristinia</taxon>
    </lineage>
</organism>
<keyword evidence="6 9" id="KW-1133">Transmembrane helix</keyword>
<keyword evidence="4 9" id="KW-0812">Transmembrane</keyword>
<dbReference type="Pfam" id="PF09801">
    <property type="entry name" value="SYS1"/>
    <property type="match status" value="1"/>
</dbReference>
<dbReference type="EMBL" id="JAEVFJ010000029">
    <property type="protein sequence ID" value="KAH8093230.1"/>
    <property type="molecule type" value="Genomic_DNA"/>
</dbReference>
<evidence type="ECO:0000256" key="6">
    <source>
        <dbReference type="ARBA" id="ARBA00022989"/>
    </source>
</evidence>
<evidence type="ECO:0000256" key="7">
    <source>
        <dbReference type="ARBA" id="ARBA00023034"/>
    </source>
</evidence>
<evidence type="ECO:0000256" key="5">
    <source>
        <dbReference type="ARBA" id="ARBA00022927"/>
    </source>
</evidence>
<feature type="transmembrane region" description="Helical" evidence="9">
    <location>
        <begin position="79"/>
        <end position="100"/>
    </location>
</feature>
<feature type="transmembrane region" description="Helical" evidence="9">
    <location>
        <begin position="50"/>
        <end position="72"/>
    </location>
</feature>
<dbReference type="GO" id="GO:0034067">
    <property type="term" value="P:protein localization to Golgi apparatus"/>
    <property type="evidence" value="ECO:0007669"/>
    <property type="project" value="TreeGrafter"/>
</dbReference>
<comment type="caution">
    <text evidence="10">The sequence shown here is derived from an EMBL/GenBank/DDBJ whole genome shotgun (WGS) entry which is preliminary data.</text>
</comment>
<dbReference type="GO" id="GO:0005802">
    <property type="term" value="C:trans-Golgi network"/>
    <property type="evidence" value="ECO:0007669"/>
    <property type="project" value="TreeGrafter"/>
</dbReference>
<evidence type="ECO:0000256" key="9">
    <source>
        <dbReference type="SAM" id="Phobius"/>
    </source>
</evidence>
<dbReference type="GO" id="GO:0005829">
    <property type="term" value="C:cytosol"/>
    <property type="evidence" value="ECO:0007669"/>
    <property type="project" value="GOC"/>
</dbReference>
<gene>
    <name evidence="10" type="ORF">BXZ70DRAFT_949501</name>
</gene>
<protein>
    <submittedName>
        <fullName evidence="10">Integral membrane protein S linking to the trans Golgi network-domain-containing protein</fullName>
    </submittedName>
</protein>
<accession>A0A8K0UJ50</accession>
<evidence type="ECO:0000313" key="10">
    <source>
        <dbReference type="EMBL" id="KAH8093230.1"/>
    </source>
</evidence>
<evidence type="ECO:0000256" key="4">
    <source>
        <dbReference type="ARBA" id="ARBA00022692"/>
    </source>
</evidence>
<sequence>MVMDWRYLAGQPTIPSRPGEDPWLALRIIWSGGKQIASDSNYWSGRMDPLRGWIIAACWMATSVADVYYLYFLVRRPRMILDFSLTLLFNHMVLTTYYAAALPTSWFFWATMVASTAVMVIAAEQLCVRREMSEGLTVVTSDDAADEMEMGDLLRRD</sequence>
<reference evidence="10" key="1">
    <citation type="journal article" date="2021" name="New Phytol.">
        <title>Evolutionary innovations through gain and loss of genes in the ectomycorrhizal Boletales.</title>
        <authorList>
            <person name="Wu G."/>
            <person name="Miyauchi S."/>
            <person name="Morin E."/>
            <person name="Kuo A."/>
            <person name="Drula E."/>
            <person name="Varga T."/>
            <person name="Kohler A."/>
            <person name="Feng B."/>
            <person name="Cao Y."/>
            <person name="Lipzen A."/>
            <person name="Daum C."/>
            <person name="Hundley H."/>
            <person name="Pangilinan J."/>
            <person name="Johnson J."/>
            <person name="Barry K."/>
            <person name="LaButti K."/>
            <person name="Ng V."/>
            <person name="Ahrendt S."/>
            <person name="Min B."/>
            <person name="Choi I.G."/>
            <person name="Park H."/>
            <person name="Plett J.M."/>
            <person name="Magnuson J."/>
            <person name="Spatafora J.W."/>
            <person name="Nagy L.G."/>
            <person name="Henrissat B."/>
            <person name="Grigoriev I.V."/>
            <person name="Yang Z.L."/>
            <person name="Xu J."/>
            <person name="Martin F.M."/>
        </authorList>
    </citation>
    <scope>NUCLEOTIDE SEQUENCE</scope>
    <source>
        <strain evidence="10">KKN 215</strain>
    </source>
</reference>
<keyword evidence="5" id="KW-0653">Protein transport</keyword>
<evidence type="ECO:0000256" key="1">
    <source>
        <dbReference type="ARBA" id="ARBA00004653"/>
    </source>
</evidence>
<dbReference type="PANTHER" id="PTHR12952">
    <property type="entry name" value="SYS1"/>
    <property type="match status" value="1"/>
</dbReference>
<comment type="similarity">
    <text evidence="2">Belongs to the SYS1 family.</text>
</comment>
<name>A0A8K0UJ50_9AGAR</name>
<evidence type="ECO:0000256" key="8">
    <source>
        <dbReference type="ARBA" id="ARBA00023136"/>
    </source>
</evidence>
<proteinExistence type="inferred from homology"/>
<evidence type="ECO:0000313" key="11">
    <source>
        <dbReference type="Proteomes" id="UP000813824"/>
    </source>
</evidence>
<dbReference type="PANTHER" id="PTHR12952:SF0">
    <property type="entry name" value="PROTEIN SYS1 HOMOLOG"/>
    <property type="match status" value="1"/>
</dbReference>
<dbReference type="GO" id="GO:0043001">
    <property type="term" value="P:Golgi to plasma membrane protein transport"/>
    <property type="evidence" value="ECO:0007669"/>
    <property type="project" value="TreeGrafter"/>
</dbReference>
<dbReference type="GO" id="GO:0000139">
    <property type="term" value="C:Golgi membrane"/>
    <property type="evidence" value="ECO:0007669"/>
    <property type="project" value="UniProtKB-SubCell"/>
</dbReference>
<dbReference type="GO" id="GO:0006895">
    <property type="term" value="P:Golgi to endosome transport"/>
    <property type="evidence" value="ECO:0007669"/>
    <property type="project" value="TreeGrafter"/>
</dbReference>